<dbReference type="Proteomes" id="UP001178507">
    <property type="component" value="Unassembled WGS sequence"/>
</dbReference>
<dbReference type="Pfam" id="PF13242">
    <property type="entry name" value="Hydrolase_like"/>
    <property type="match status" value="1"/>
</dbReference>
<organism evidence="1 2">
    <name type="scientific">Effrenium voratum</name>
    <dbReference type="NCBI Taxonomy" id="2562239"/>
    <lineage>
        <taxon>Eukaryota</taxon>
        <taxon>Sar</taxon>
        <taxon>Alveolata</taxon>
        <taxon>Dinophyceae</taxon>
        <taxon>Suessiales</taxon>
        <taxon>Symbiodiniaceae</taxon>
        <taxon>Effrenium</taxon>
    </lineage>
</organism>
<evidence type="ECO:0000313" key="1">
    <source>
        <dbReference type="EMBL" id="CAJ1370981.1"/>
    </source>
</evidence>
<protein>
    <recommendedName>
        <fullName evidence="3">4-nitrophenylphosphatase</fullName>
    </recommendedName>
</protein>
<dbReference type="GO" id="GO:0016791">
    <property type="term" value="F:phosphatase activity"/>
    <property type="evidence" value="ECO:0007669"/>
    <property type="project" value="TreeGrafter"/>
</dbReference>
<proteinExistence type="predicted"/>
<dbReference type="InterPro" id="IPR006357">
    <property type="entry name" value="HAD-SF_hydro_IIA"/>
</dbReference>
<dbReference type="PANTHER" id="PTHR19288:SF46">
    <property type="entry name" value="HALOACID DEHALOGENASE-LIKE HYDROLASE DOMAIN-CONTAINING PROTEIN 2"/>
    <property type="match status" value="1"/>
</dbReference>
<dbReference type="EMBL" id="CAUJNA010000047">
    <property type="protein sequence ID" value="CAJ1370981.1"/>
    <property type="molecule type" value="Genomic_DNA"/>
</dbReference>
<dbReference type="Pfam" id="PF13344">
    <property type="entry name" value="Hydrolase_6"/>
    <property type="match status" value="1"/>
</dbReference>
<dbReference type="PANTHER" id="PTHR19288">
    <property type="entry name" value="4-NITROPHENYLPHOSPHATASE-RELATED"/>
    <property type="match status" value="1"/>
</dbReference>
<dbReference type="SUPFAM" id="SSF56784">
    <property type="entry name" value="HAD-like"/>
    <property type="match status" value="1"/>
</dbReference>
<dbReference type="InterPro" id="IPR023214">
    <property type="entry name" value="HAD_sf"/>
</dbReference>
<evidence type="ECO:0008006" key="3">
    <source>
        <dbReference type="Google" id="ProtNLM"/>
    </source>
</evidence>
<evidence type="ECO:0000313" key="2">
    <source>
        <dbReference type="Proteomes" id="UP001178507"/>
    </source>
</evidence>
<dbReference type="AlphaFoldDB" id="A0AA36MGY3"/>
<reference evidence="1" key="1">
    <citation type="submission" date="2023-08" db="EMBL/GenBank/DDBJ databases">
        <authorList>
            <person name="Chen Y."/>
            <person name="Shah S."/>
            <person name="Dougan E. K."/>
            <person name="Thang M."/>
            <person name="Chan C."/>
        </authorList>
    </citation>
    <scope>NUCLEOTIDE SEQUENCE</scope>
</reference>
<sequence>MRRALRKLGPALGAVPAGFAWMDRADRNGTAGPYSHNGYCNQCAPKVALAETHIFPGHCEKPTFEEFTSFETYIFDCDGVIWGISDEDSKTSVATVNYLLKLSKRVMFVTNNSNKTRAQFVQQLEGKGVNFGSRSKEQKLSMMVSASYTTAAYLKDSELQHPFIITSDTGVLEECRMLGITNYFATIDDNGKPAAAFEKMDMGSAADVIKQRPDVDAIVVGWDMQLTALKVGAAVNYIKWHEDLYSHEPGYKELPLIACSGDTGGVLGKTQHLGKELKIRAIGNGAMADIIARSFDPPKVWVDMGKPSDALLVLLRSPHAYNVDLSKALMVGDTLQTDIVFGNRGGMKTLLVLTGVTSQKELEDELRAGGPPIRRPTFVLPKLGSFVDSGHIGSRV</sequence>
<comment type="caution">
    <text evidence="1">The sequence shown here is derived from an EMBL/GenBank/DDBJ whole genome shotgun (WGS) entry which is preliminary data.</text>
</comment>
<name>A0AA36MGY3_9DINO</name>
<dbReference type="Gene3D" id="3.40.50.1000">
    <property type="entry name" value="HAD superfamily/HAD-like"/>
    <property type="match status" value="2"/>
</dbReference>
<dbReference type="InterPro" id="IPR036412">
    <property type="entry name" value="HAD-like_sf"/>
</dbReference>
<dbReference type="GO" id="GO:0005737">
    <property type="term" value="C:cytoplasm"/>
    <property type="evidence" value="ECO:0007669"/>
    <property type="project" value="TreeGrafter"/>
</dbReference>
<accession>A0AA36MGY3</accession>
<keyword evidence="2" id="KW-1185">Reference proteome</keyword>
<gene>
    <name evidence="1" type="ORF">EVOR1521_LOCUS1419</name>
</gene>